<evidence type="ECO:0000313" key="3">
    <source>
        <dbReference type="Proteomes" id="UP000284375"/>
    </source>
</evidence>
<feature type="region of interest" description="Disordered" evidence="1">
    <location>
        <begin position="1"/>
        <end position="20"/>
    </location>
</feature>
<protein>
    <submittedName>
        <fullName evidence="2">Uncharacterized protein</fullName>
    </submittedName>
</protein>
<feature type="compositionally biased region" description="Basic and acidic residues" evidence="1">
    <location>
        <begin position="161"/>
        <end position="177"/>
    </location>
</feature>
<dbReference type="EMBL" id="LJZO01000001">
    <property type="protein sequence ID" value="ROW05271.1"/>
    <property type="molecule type" value="Genomic_DNA"/>
</dbReference>
<feature type="compositionally biased region" description="Pro residues" evidence="1">
    <location>
        <begin position="297"/>
        <end position="314"/>
    </location>
</feature>
<feature type="region of interest" description="Disordered" evidence="1">
    <location>
        <begin position="282"/>
        <end position="328"/>
    </location>
</feature>
<sequence length="921" mass="101146">MLRGRRLPLPQSPRSRWGATAPVSARLFSSTTIPRLDGNRYDSRPPAEQSKPLFSKVLAPGVDWALLHGRHAEKVNPKHVVMSLKGLKPFGAKHVEQFRDAEPVQVLALQEARKRHERFLKTQARRIRRSQDGPGRPEEPWQAEGGESGHLSESAPKRSRISQDSKKENRRSPRDYKSSVGSQVANTEDSLSWRSIIQRSTSETVDSRSQSSSHRRDQPNTLEISISPRTGGQELNARQIGDLKKAAIRNSGFEPQTVPQQVREAINRQVRLAAAGIPSIATLRPSKPVGLPSQYTPTPPLRPPPRSTPPPPLPRDAGSDGSDFPWATVATGPAEAARSLQAEDPILKEAEWLSKKPRGTASFSQSTSRLDMHVEPRFRVLPKRLEKKITKKIGSLEGARTSNVSIGAKAQHDYDRGGPVKAPSFQHGTANSTALQAMEVLISESRSASSSNNGGHAATDKDIKPVESVQPERSIFEQLFAEERPRGDNYWQIANRLKAAFSAVEKNPVSDGKFEQPGWRPQPGQSIFSQLFPDEGESRPGPNEEEWRATLREPLTPPKDSLLISLRNEVRNWVPEDQKNRITGPEPGKYGSHSTVVVISGTSPSLTETDFYRIAPEGKHVEGWAGGLVKVVQARDSITYEPLGQYYLMFYSRPSALAYVDEVNRLHALSRKLLHAPAASGREVARGALDQAPATPQPYLTDEEQAAVRSFTLLSPSIPPKISVRLWNTHLVADLAAKSNIADVVQRLRPEAATPAKVLLRLNPSGGGGASGAGDPGGLTTDELWLTLRDDGRERSAPWVLSNFSTGIMPVKPRFTTSQSGIKVEATPVRVPLEPDDDVYDDESGEPVVGELPHAAERSGEMLGGGGGGVAAVDRDERFNRFILTFTQPAIARRFVRCWHKRVIYDAVLERTVVVDAVALM</sequence>
<feature type="region of interest" description="Disordered" evidence="1">
    <location>
        <begin position="444"/>
        <end position="468"/>
    </location>
</feature>
<organism evidence="2 3">
    <name type="scientific">Cytospora chrysosperma</name>
    <name type="common">Cytospora canker fungus</name>
    <name type="synonym">Sphaeria chrysosperma</name>
    <dbReference type="NCBI Taxonomy" id="252740"/>
    <lineage>
        <taxon>Eukaryota</taxon>
        <taxon>Fungi</taxon>
        <taxon>Dikarya</taxon>
        <taxon>Ascomycota</taxon>
        <taxon>Pezizomycotina</taxon>
        <taxon>Sordariomycetes</taxon>
        <taxon>Sordariomycetidae</taxon>
        <taxon>Diaporthales</taxon>
        <taxon>Cytosporaceae</taxon>
        <taxon>Cytospora</taxon>
    </lineage>
</organism>
<gene>
    <name evidence="2" type="ORF">VSDG_00152</name>
</gene>
<proteinExistence type="predicted"/>
<comment type="caution">
    <text evidence="2">The sequence shown here is derived from an EMBL/GenBank/DDBJ whole genome shotgun (WGS) entry which is preliminary data.</text>
</comment>
<name>A0A423WPG6_CYTCH</name>
<dbReference type="AlphaFoldDB" id="A0A423WPG6"/>
<feature type="compositionally biased region" description="Polar residues" evidence="1">
    <location>
        <begin position="219"/>
        <end position="230"/>
    </location>
</feature>
<feature type="region of interest" description="Disordered" evidence="1">
    <location>
        <begin position="119"/>
        <end position="187"/>
    </location>
</feature>
<feature type="compositionally biased region" description="Basic and acidic residues" evidence="1">
    <location>
        <begin position="129"/>
        <end position="139"/>
    </location>
</feature>
<dbReference type="Proteomes" id="UP000284375">
    <property type="component" value="Unassembled WGS sequence"/>
</dbReference>
<reference evidence="2 3" key="1">
    <citation type="submission" date="2015-09" db="EMBL/GenBank/DDBJ databases">
        <title>Host preference determinants of Valsa canker pathogens revealed by comparative genomics.</title>
        <authorList>
            <person name="Yin Z."/>
            <person name="Huang L."/>
        </authorList>
    </citation>
    <scope>NUCLEOTIDE SEQUENCE [LARGE SCALE GENOMIC DNA]</scope>
    <source>
        <strain evidence="2 3">YSFL</strain>
    </source>
</reference>
<dbReference type="OrthoDB" id="5332316at2759"/>
<keyword evidence="3" id="KW-1185">Reference proteome</keyword>
<feature type="compositionally biased region" description="Basic residues" evidence="1">
    <location>
        <begin position="119"/>
        <end position="128"/>
    </location>
</feature>
<feature type="region of interest" description="Disordered" evidence="1">
    <location>
        <begin position="199"/>
        <end position="235"/>
    </location>
</feature>
<evidence type="ECO:0000313" key="2">
    <source>
        <dbReference type="EMBL" id="ROW05271.1"/>
    </source>
</evidence>
<evidence type="ECO:0000256" key="1">
    <source>
        <dbReference type="SAM" id="MobiDB-lite"/>
    </source>
</evidence>
<feature type="compositionally biased region" description="Low complexity" evidence="1">
    <location>
        <begin position="7"/>
        <end position="16"/>
    </location>
</feature>
<accession>A0A423WPG6</accession>